<evidence type="ECO:0000313" key="4">
    <source>
        <dbReference type="EMBL" id="AVA09651.1"/>
    </source>
</evidence>
<dbReference type="InterPro" id="IPR003677">
    <property type="entry name" value="ANIS5_cation-bd"/>
</dbReference>
<feature type="domain" description="SXP/RAL-2 family protein Ani s 5-like cation-binding" evidence="3">
    <location>
        <begin position="47"/>
        <end position="150"/>
    </location>
</feature>
<evidence type="ECO:0000259" key="3">
    <source>
        <dbReference type="Pfam" id="PF02520"/>
    </source>
</evidence>
<reference evidence="4" key="1">
    <citation type="journal article" date="2018" name="Front. Plant Sci.">
        <title>Large-Scale Identification and Characterization of Heterodera avenae Putative Effectors Suppressing or Inducing Cell Death in Nicotiana benthamiana.</title>
        <authorList>
            <person name="Chen C."/>
            <person name="Chen Y."/>
            <person name="Jian H."/>
            <person name="Yang D."/>
            <person name="Dai Y."/>
            <person name="Pan L."/>
            <person name="Shi F."/>
            <person name="Yang S."/>
            <person name="Liu Q."/>
        </authorList>
    </citation>
    <scope>NUCLEOTIDE SEQUENCE</scope>
    <source>
        <strain evidence="4">Isotig09594</strain>
    </source>
</reference>
<feature type="region of interest" description="Disordered" evidence="1">
    <location>
        <begin position="118"/>
        <end position="166"/>
    </location>
</feature>
<feature type="signal peptide" evidence="2">
    <location>
        <begin position="1"/>
        <end position="23"/>
    </location>
</feature>
<keyword evidence="2" id="KW-0732">Signal</keyword>
<dbReference type="EMBL" id="MG525186">
    <property type="protein sequence ID" value="AVA09651.1"/>
    <property type="molecule type" value="Genomic_DNA"/>
</dbReference>
<name>A0A2L0VDI0_HETAV</name>
<proteinExistence type="predicted"/>
<organism evidence="4">
    <name type="scientific">Heterodera avenae</name>
    <name type="common">Cereal cyst nematode worm</name>
    <dbReference type="NCBI Taxonomy" id="34510"/>
    <lineage>
        <taxon>Eukaryota</taxon>
        <taxon>Metazoa</taxon>
        <taxon>Ecdysozoa</taxon>
        <taxon>Nematoda</taxon>
        <taxon>Chromadorea</taxon>
        <taxon>Rhabditida</taxon>
        <taxon>Tylenchina</taxon>
        <taxon>Tylenchomorpha</taxon>
        <taxon>Tylenchoidea</taxon>
        <taxon>Heteroderidae</taxon>
        <taxon>Heteroderinae</taxon>
        <taxon>Heterodera</taxon>
    </lineage>
</organism>
<dbReference type="PANTHER" id="PTHR21593">
    <property type="entry name" value="PRION-LIKE- Q/N-RICH -DOMAIN-BEARING PROTEIN PROTEIN"/>
    <property type="match status" value="1"/>
</dbReference>
<sequence length="166" mass="18432">MTSSSSFLFFASVTLVILSLCRAQNEAASQGDAQAPPFLAEAGQEKVKEFYQFMSGMGHLKDTEITEKVKEWVGKQSEDIQKKYAEFEQEREKAKVEGEAAHDEAVKRFSEAAKKADKELTEISNNQNLSAKDKAEQINQKVQSLPKEVREEIGGGPMGGSQQQKK</sequence>
<dbReference type="AlphaFoldDB" id="A0A2L0VDI0"/>
<feature type="chain" id="PRO_5014675605" evidence="2">
    <location>
        <begin position="24"/>
        <end position="166"/>
    </location>
</feature>
<protein>
    <submittedName>
        <fullName evidence="4">Putative effector protein</fullName>
    </submittedName>
</protein>
<accession>A0A2L0VDI0</accession>
<dbReference type="InterPro" id="IPR052823">
    <property type="entry name" value="SXP/RAL-2_related"/>
</dbReference>
<evidence type="ECO:0000256" key="2">
    <source>
        <dbReference type="SAM" id="SignalP"/>
    </source>
</evidence>
<dbReference type="Pfam" id="PF02520">
    <property type="entry name" value="ANIS5_cation-bd"/>
    <property type="match status" value="1"/>
</dbReference>
<dbReference type="PANTHER" id="PTHR21593:SF36">
    <property type="entry name" value="DUF148 DOMAIN-CONTAINING PROTEIN-RELATED"/>
    <property type="match status" value="1"/>
</dbReference>
<evidence type="ECO:0000256" key="1">
    <source>
        <dbReference type="SAM" id="MobiDB-lite"/>
    </source>
</evidence>